<dbReference type="Pfam" id="PF13377">
    <property type="entry name" value="Peripla_BP_3"/>
    <property type="match status" value="1"/>
</dbReference>
<dbReference type="InterPro" id="IPR010982">
    <property type="entry name" value="Lambda_DNA-bd_dom_sf"/>
</dbReference>
<dbReference type="InterPro" id="IPR000843">
    <property type="entry name" value="HTH_LacI"/>
</dbReference>
<dbReference type="Pfam" id="PF00356">
    <property type="entry name" value="LacI"/>
    <property type="match status" value="1"/>
</dbReference>
<evidence type="ECO:0000256" key="2">
    <source>
        <dbReference type="ARBA" id="ARBA00023125"/>
    </source>
</evidence>
<dbReference type="SMART" id="SM00354">
    <property type="entry name" value="HTH_LACI"/>
    <property type="match status" value="1"/>
</dbReference>
<evidence type="ECO:0000256" key="3">
    <source>
        <dbReference type="ARBA" id="ARBA00023163"/>
    </source>
</evidence>
<feature type="domain" description="HTH lacI-type" evidence="5">
    <location>
        <begin position="1"/>
        <end position="53"/>
    </location>
</feature>
<proteinExistence type="predicted"/>
<dbReference type="Gene3D" id="1.10.260.40">
    <property type="entry name" value="lambda repressor-like DNA-binding domains"/>
    <property type="match status" value="1"/>
</dbReference>
<dbReference type="EMBL" id="FNTX01000002">
    <property type="protein sequence ID" value="SEE69849.1"/>
    <property type="molecule type" value="Genomic_DNA"/>
</dbReference>
<evidence type="ECO:0000256" key="1">
    <source>
        <dbReference type="ARBA" id="ARBA00023015"/>
    </source>
</evidence>
<dbReference type="SUPFAM" id="SSF53822">
    <property type="entry name" value="Periplasmic binding protein-like I"/>
    <property type="match status" value="1"/>
</dbReference>
<accession>A0A1H5KYA1</accession>
<dbReference type="SUPFAM" id="SSF47413">
    <property type="entry name" value="lambda repressor-like DNA-binding domains"/>
    <property type="match status" value="1"/>
</dbReference>
<dbReference type="PANTHER" id="PTHR30146">
    <property type="entry name" value="LACI-RELATED TRANSCRIPTIONAL REPRESSOR"/>
    <property type="match status" value="1"/>
</dbReference>
<dbReference type="CDD" id="cd01392">
    <property type="entry name" value="HTH_LacI"/>
    <property type="match status" value="1"/>
</dbReference>
<dbReference type="PROSITE" id="PS50932">
    <property type="entry name" value="HTH_LACI_2"/>
    <property type="match status" value="1"/>
</dbReference>
<dbReference type="InterPro" id="IPR046335">
    <property type="entry name" value="LacI/GalR-like_sensor"/>
</dbReference>
<evidence type="ECO:0000313" key="6">
    <source>
        <dbReference type="EMBL" id="SEE69849.1"/>
    </source>
</evidence>
<keyword evidence="7" id="KW-1185">Reference proteome</keyword>
<dbReference type="STRING" id="648782.SAMN04488554_2517"/>
<dbReference type="Proteomes" id="UP000199220">
    <property type="component" value="Unassembled WGS sequence"/>
</dbReference>
<sequence>MRDVAQAAGVSVATVSYSFNNPDRVSEEARRKVFDAVDELGFVVNSAARSMKTGGATGVGIVVGDIAQTFSIGVVRGAQTGARERGLSLLIANGDTHTREQARYVDLFDQERLKGIILSPVHDSSADIEKLRRHGSRVVVVNYHSRPGYHCTVLMDNDDVGYRAAQHLFEVGARRLAFAAGATTLQPIVERRQGIRRAVAEQPGASLLELDRERVELEDGISIAEEILALAAEERPDGIVAATGFMARGIIDTLTASGIAVPEEVALISTEENTRAWDGPIRISRMREPAFELGRQAALLLADEIAEGDAHVHRTIVLHADLVATESTLGLTPLPGRPAAPPPSQDAHA</sequence>
<dbReference type="AlphaFoldDB" id="A0A1H5KYA1"/>
<evidence type="ECO:0000313" key="7">
    <source>
        <dbReference type="Proteomes" id="UP000199220"/>
    </source>
</evidence>
<dbReference type="GO" id="GO:0003700">
    <property type="term" value="F:DNA-binding transcription factor activity"/>
    <property type="evidence" value="ECO:0007669"/>
    <property type="project" value="TreeGrafter"/>
</dbReference>
<reference evidence="7" key="1">
    <citation type="submission" date="2016-10" db="EMBL/GenBank/DDBJ databases">
        <authorList>
            <person name="Varghese N."/>
            <person name="Submissions S."/>
        </authorList>
    </citation>
    <scope>NUCLEOTIDE SEQUENCE [LARGE SCALE GENOMIC DNA]</scope>
    <source>
        <strain evidence="7">DSM 21368</strain>
    </source>
</reference>
<feature type="compositionally biased region" description="Pro residues" evidence="4">
    <location>
        <begin position="335"/>
        <end position="349"/>
    </location>
</feature>
<keyword evidence="2" id="KW-0238">DNA-binding</keyword>
<keyword evidence="1" id="KW-0805">Transcription regulation</keyword>
<organism evidence="6 7">
    <name type="scientific">Ruania alba</name>
    <dbReference type="NCBI Taxonomy" id="648782"/>
    <lineage>
        <taxon>Bacteria</taxon>
        <taxon>Bacillati</taxon>
        <taxon>Actinomycetota</taxon>
        <taxon>Actinomycetes</taxon>
        <taxon>Micrococcales</taxon>
        <taxon>Ruaniaceae</taxon>
        <taxon>Ruania</taxon>
    </lineage>
</organism>
<dbReference type="Gene3D" id="3.40.50.2300">
    <property type="match status" value="2"/>
</dbReference>
<gene>
    <name evidence="6" type="ORF">SAMN04488554_2517</name>
</gene>
<dbReference type="CDD" id="cd06267">
    <property type="entry name" value="PBP1_LacI_sugar_binding-like"/>
    <property type="match status" value="1"/>
</dbReference>
<name>A0A1H5KYA1_9MICO</name>
<evidence type="ECO:0000256" key="4">
    <source>
        <dbReference type="SAM" id="MobiDB-lite"/>
    </source>
</evidence>
<dbReference type="PANTHER" id="PTHR30146:SF109">
    <property type="entry name" value="HTH-TYPE TRANSCRIPTIONAL REGULATOR GALS"/>
    <property type="match status" value="1"/>
</dbReference>
<protein>
    <submittedName>
        <fullName evidence="6">LacI family transcriptional regulator</fullName>
    </submittedName>
</protein>
<keyword evidence="3" id="KW-0804">Transcription</keyword>
<evidence type="ECO:0000259" key="5">
    <source>
        <dbReference type="PROSITE" id="PS50932"/>
    </source>
</evidence>
<dbReference type="InterPro" id="IPR028082">
    <property type="entry name" value="Peripla_BP_I"/>
</dbReference>
<dbReference type="GO" id="GO:0000976">
    <property type="term" value="F:transcription cis-regulatory region binding"/>
    <property type="evidence" value="ECO:0007669"/>
    <property type="project" value="TreeGrafter"/>
</dbReference>
<feature type="region of interest" description="Disordered" evidence="4">
    <location>
        <begin position="329"/>
        <end position="349"/>
    </location>
</feature>